<sequence>MNKVLIFLFLLAIVFSCKEESPKPKPKAYLALNYEEPSYDTLNINCAYQFLKNKNAHVTPSKSNRNCWININYPNQKAQLYITYNSIDQNLKELLVDAQKLPLEHSIKADEIEANVFEDVNKRTFGTLYEIKGDAASQAQFYITDSINHFLTGSIYFDATPNYDSVLPAAEYIKNDLRKIMESLAWKK</sequence>
<organism evidence="1 2">
    <name type="scientific">Psychroflexus maritimus</name>
    <dbReference type="NCBI Taxonomy" id="2714865"/>
    <lineage>
        <taxon>Bacteria</taxon>
        <taxon>Pseudomonadati</taxon>
        <taxon>Bacteroidota</taxon>
        <taxon>Flavobacteriia</taxon>
        <taxon>Flavobacteriales</taxon>
        <taxon>Flavobacteriaceae</taxon>
        <taxon>Psychroflexus</taxon>
    </lineage>
</organism>
<accession>A0A967AD22</accession>
<dbReference type="AlphaFoldDB" id="A0A967AD22"/>
<dbReference type="NCBIfam" id="TIGR03512">
    <property type="entry name" value="GldD_lipo"/>
    <property type="match status" value="1"/>
</dbReference>
<keyword evidence="1" id="KW-0449">Lipoprotein</keyword>
<name>A0A967AD22_9FLAO</name>
<comment type="caution">
    <text evidence="1">The sequence shown here is derived from an EMBL/GenBank/DDBJ whole genome shotgun (WGS) entry which is preliminary data.</text>
</comment>
<keyword evidence="2" id="KW-1185">Reference proteome</keyword>
<protein>
    <submittedName>
        <fullName evidence="1">Gliding motility lipoprotein GldD</fullName>
    </submittedName>
</protein>
<reference evidence="1" key="1">
    <citation type="submission" date="2020-03" db="EMBL/GenBank/DDBJ databases">
        <title>Psychroflexus Maritimus sp. nov., isolate from marine sediment.</title>
        <authorList>
            <person name="Zhong Y.-L."/>
        </authorList>
    </citation>
    <scope>NUCLEOTIDE SEQUENCE</scope>
    <source>
        <strain evidence="1">C1</strain>
    </source>
</reference>
<dbReference type="InterPro" id="IPR019850">
    <property type="entry name" value="GldD-like"/>
</dbReference>
<gene>
    <name evidence="1" type="primary">gldD</name>
    <name evidence="1" type="ORF">G7034_07170</name>
</gene>
<evidence type="ECO:0000313" key="2">
    <source>
        <dbReference type="Proteomes" id="UP000643701"/>
    </source>
</evidence>
<dbReference type="Proteomes" id="UP000643701">
    <property type="component" value="Unassembled WGS sequence"/>
</dbReference>
<dbReference type="PROSITE" id="PS51257">
    <property type="entry name" value="PROKAR_LIPOPROTEIN"/>
    <property type="match status" value="1"/>
</dbReference>
<proteinExistence type="predicted"/>
<dbReference type="RefSeq" id="WP_166400279.1">
    <property type="nucleotide sequence ID" value="NZ_JAANAS010000050.1"/>
</dbReference>
<dbReference type="Pfam" id="PF25593">
    <property type="entry name" value="GldD_lipo"/>
    <property type="match status" value="1"/>
</dbReference>
<dbReference type="EMBL" id="JAANAS010000050">
    <property type="protein sequence ID" value="NGZ90027.1"/>
    <property type="molecule type" value="Genomic_DNA"/>
</dbReference>
<evidence type="ECO:0000313" key="1">
    <source>
        <dbReference type="EMBL" id="NGZ90027.1"/>
    </source>
</evidence>